<dbReference type="RefSeq" id="WP_109593619.1">
    <property type="nucleotide sequence ID" value="NZ_BONA01000045.1"/>
</dbReference>
<dbReference type="NCBIfam" id="NF047765">
    <property type="entry name" value="LIC_13387_fam"/>
    <property type="match status" value="1"/>
</dbReference>
<keyword evidence="1" id="KW-0472">Membrane</keyword>
<feature type="transmembrane region" description="Helical" evidence="1">
    <location>
        <begin position="98"/>
        <end position="115"/>
    </location>
</feature>
<dbReference type="InterPro" id="IPR058068">
    <property type="entry name" value="LIC_13387-like"/>
</dbReference>
<proteinExistence type="predicted"/>
<feature type="transmembrane region" description="Helical" evidence="1">
    <location>
        <begin position="121"/>
        <end position="139"/>
    </location>
</feature>
<dbReference type="Proteomes" id="UP000245697">
    <property type="component" value="Unassembled WGS sequence"/>
</dbReference>
<keyword evidence="1" id="KW-0812">Transmembrane</keyword>
<evidence type="ECO:0000256" key="1">
    <source>
        <dbReference type="SAM" id="Phobius"/>
    </source>
</evidence>
<reference evidence="2 3" key="1">
    <citation type="submission" date="2018-05" db="EMBL/GenBank/DDBJ databases">
        <title>Genomic Encyclopedia of Archaeal and Bacterial Type Strains, Phase II (KMG-II): from individual species to whole genera.</title>
        <authorList>
            <person name="Goeker M."/>
        </authorList>
    </citation>
    <scope>NUCLEOTIDE SEQUENCE [LARGE SCALE GENOMIC DNA]</scope>
    <source>
        <strain evidence="2 3">DSM 45184</strain>
    </source>
</reference>
<organism evidence="2 3">
    <name type="scientific">Actinoplanes xinjiangensis</name>
    <dbReference type="NCBI Taxonomy" id="512350"/>
    <lineage>
        <taxon>Bacteria</taxon>
        <taxon>Bacillati</taxon>
        <taxon>Actinomycetota</taxon>
        <taxon>Actinomycetes</taxon>
        <taxon>Micromonosporales</taxon>
        <taxon>Micromonosporaceae</taxon>
        <taxon>Actinoplanes</taxon>
    </lineage>
</organism>
<evidence type="ECO:0000313" key="2">
    <source>
        <dbReference type="EMBL" id="PWK47505.1"/>
    </source>
</evidence>
<dbReference type="OrthoDB" id="5194453at2"/>
<feature type="transmembrane region" description="Helical" evidence="1">
    <location>
        <begin position="64"/>
        <end position="86"/>
    </location>
</feature>
<keyword evidence="1" id="KW-1133">Transmembrane helix</keyword>
<dbReference type="EMBL" id="QGGR01000007">
    <property type="protein sequence ID" value="PWK47505.1"/>
    <property type="molecule type" value="Genomic_DNA"/>
</dbReference>
<accession>A0A316FHA4</accession>
<keyword evidence="3" id="KW-1185">Reference proteome</keyword>
<name>A0A316FHA4_9ACTN</name>
<evidence type="ECO:0000313" key="3">
    <source>
        <dbReference type="Proteomes" id="UP000245697"/>
    </source>
</evidence>
<gene>
    <name evidence="2" type="ORF">BC793_107115</name>
</gene>
<protein>
    <submittedName>
        <fullName evidence="2">Uncharacterized protein</fullName>
    </submittedName>
</protein>
<sequence>MTVQDKVRRERMAARVGGWAFALTGAGHLTLASLMPATDDMLAVERQMEQARFPMTPSHSVADLMQGFSLVMAVLLVACGISVLLMTRHGRAPERAQVALMLALSLALLGIALLLLPAPPIVLMTVACAAFAVALHASLRTVTPASTASSSDASPTAAGR</sequence>
<comment type="caution">
    <text evidence="2">The sequence shown here is derived from an EMBL/GenBank/DDBJ whole genome shotgun (WGS) entry which is preliminary data.</text>
</comment>
<dbReference type="AlphaFoldDB" id="A0A316FHA4"/>
<feature type="transmembrane region" description="Helical" evidence="1">
    <location>
        <begin position="12"/>
        <end position="35"/>
    </location>
</feature>